<evidence type="ECO:0000313" key="2">
    <source>
        <dbReference type="Proteomes" id="UP000238916"/>
    </source>
</evidence>
<dbReference type="InterPro" id="IPR012675">
    <property type="entry name" value="Beta-grasp_dom_sf"/>
</dbReference>
<dbReference type="AlphaFoldDB" id="A0A2U3K1C4"/>
<organism evidence="1 2">
    <name type="scientific">Candidatus Desulfosporosinus infrequens</name>
    <dbReference type="NCBI Taxonomy" id="2043169"/>
    <lineage>
        <taxon>Bacteria</taxon>
        <taxon>Bacillati</taxon>
        <taxon>Bacillota</taxon>
        <taxon>Clostridia</taxon>
        <taxon>Eubacteriales</taxon>
        <taxon>Desulfitobacteriaceae</taxon>
        <taxon>Desulfosporosinus</taxon>
    </lineage>
</organism>
<dbReference type="SUPFAM" id="SSF54285">
    <property type="entry name" value="MoaD/ThiS"/>
    <property type="match status" value="1"/>
</dbReference>
<protein>
    <submittedName>
        <fullName evidence="1">Thiamine biosynthesis protein ThiS</fullName>
    </submittedName>
</protein>
<gene>
    <name evidence="1" type="primary">thiS</name>
    <name evidence="1" type="ORF">SBF1_1210027</name>
</gene>
<sequence>MQIVVNGEAQEILSDCTVFQLLKNQAVTLNATVVEHNGKILKQEYWQGTPLQAGDRLEILIFMGGG</sequence>
<dbReference type="InterPro" id="IPR003749">
    <property type="entry name" value="ThiS/MoaD-like"/>
</dbReference>
<dbReference type="CDD" id="cd00565">
    <property type="entry name" value="Ubl_ThiS"/>
    <property type="match status" value="1"/>
</dbReference>
<dbReference type="PANTHER" id="PTHR34472:SF1">
    <property type="entry name" value="SULFUR CARRIER PROTEIN THIS"/>
    <property type="match status" value="1"/>
</dbReference>
<name>A0A2U3K1C4_9FIRM</name>
<dbReference type="NCBIfam" id="TIGR01683">
    <property type="entry name" value="thiS"/>
    <property type="match status" value="1"/>
</dbReference>
<accession>A0A2U3K1C4</accession>
<dbReference type="Proteomes" id="UP000238916">
    <property type="component" value="Unassembled WGS sequence"/>
</dbReference>
<dbReference type="Gene3D" id="3.10.20.30">
    <property type="match status" value="1"/>
</dbReference>
<dbReference type="PANTHER" id="PTHR34472">
    <property type="entry name" value="SULFUR CARRIER PROTEIN THIS"/>
    <property type="match status" value="1"/>
</dbReference>
<reference evidence="2" key="1">
    <citation type="submission" date="2018-02" db="EMBL/GenBank/DDBJ databases">
        <authorList>
            <person name="Hausmann B."/>
        </authorList>
    </citation>
    <scope>NUCLEOTIDE SEQUENCE [LARGE SCALE GENOMIC DNA]</scope>
    <source>
        <strain evidence="2">Peat soil MAG SbF1</strain>
    </source>
</reference>
<dbReference type="EMBL" id="OMOF01000026">
    <property type="protein sequence ID" value="SPF33377.1"/>
    <property type="molecule type" value="Genomic_DNA"/>
</dbReference>
<dbReference type="InterPro" id="IPR016155">
    <property type="entry name" value="Mopterin_synth/thiamin_S_b"/>
</dbReference>
<dbReference type="InterPro" id="IPR010035">
    <property type="entry name" value="Thi_S"/>
</dbReference>
<evidence type="ECO:0000313" key="1">
    <source>
        <dbReference type="EMBL" id="SPF33377.1"/>
    </source>
</evidence>
<proteinExistence type="predicted"/>
<dbReference type="Pfam" id="PF02597">
    <property type="entry name" value="ThiS"/>
    <property type="match status" value="1"/>
</dbReference>